<protein>
    <recommendedName>
        <fullName evidence="2">CAAX prenyl protease 2/Lysostaphin resistance protein A-like domain-containing protein</fullName>
    </recommendedName>
</protein>
<keyword evidence="1" id="KW-0472">Membrane</keyword>
<gene>
    <name evidence="3" type="ORF">N479_12900</name>
</gene>
<organism evidence="3 4">
    <name type="scientific">Pseudoalteromonas luteoviolacea S4054</name>
    <dbReference type="NCBI Taxonomy" id="1129367"/>
    <lineage>
        <taxon>Bacteria</taxon>
        <taxon>Pseudomonadati</taxon>
        <taxon>Pseudomonadota</taxon>
        <taxon>Gammaproteobacteria</taxon>
        <taxon>Alteromonadales</taxon>
        <taxon>Pseudoalteromonadaceae</taxon>
        <taxon>Pseudoalteromonas</taxon>
    </lineage>
</organism>
<dbReference type="AlphaFoldDB" id="A0A0F6AEA1"/>
<name>A0A0F6AEA1_9GAMM</name>
<accession>A0A0F6AEA1</accession>
<dbReference type="EMBL" id="AUXW01000142">
    <property type="protein sequence ID" value="KKE83719.1"/>
    <property type="molecule type" value="Genomic_DNA"/>
</dbReference>
<comment type="caution">
    <text evidence="3">The sequence shown here is derived from an EMBL/GenBank/DDBJ whole genome shotgun (WGS) entry which is preliminary data.</text>
</comment>
<dbReference type="RefSeq" id="WP_052960953.1">
    <property type="nucleotide sequence ID" value="NZ_AUXW01000142.1"/>
</dbReference>
<feature type="transmembrane region" description="Helical" evidence="1">
    <location>
        <begin position="68"/>
        <end position="88"/>
    </location>
</feature>
<keyword evidence="1" id="KW-1133">Transmembrane helix</keyword>
<proteinExistence type="predicted"/>
<feature type="transmembrane region" description="Helical" evidence="1">
    <location>
        <begin position="40"/>
        <end position="62"/>
    </location>
</feature>
<keyword evidence="1" id="KW-0812">Transmembrane</keyword>
<evidence type="ECO:0000313" key="3">
    <source>
        <dbReference type="EMBL" id="KKE83719.1"/>
    </source>
</evidence>
<dbReference type="GO" id="GO:0004175">
    <property type="term" value="F:endopeptidase activity"/>
    <property type="evidence" value="ECO:0007669"/>
    <property type="project" value="UniProtKB-ARBA"/>
</dbReference>
<sequence>MIKFLINLHYSLLLSAKIRYSSLLLSYLQRKQNRSLPHVFGAEINIARVAIVILFGLLHGLSYSDGDIVFSALNTLLTGFYGFIFLWLRERTGSLLMPILSHNAINLIGQFF</sequence>
<reference evidence="3 4" key="1">
    <citation type="journal article" date="2015" name="BMC Genomics">
        <title>Genome mining reveals unlocked bioactive potential of marine Gram-negative bacteria.</title>
        <authorList>
            <person name="Machado H."/>
            <person name="Sonnenschein E.C."/>
            <person name="Melchiorsen J."/>
            <person name="Gram L."/>
        </authorList>
    </citation>
    <scope>NUCLEOTIDE SEQUENCE [LARGE SCALE GENOMIC DNA]</scope>
    <source>
        <strain evidence="3 4">S4054</strain>
    </source>
</reference>
<dbReference type="PATRIC" id="fig|1129367.4.peg.2374"/>
<feature type="domain" description="CAAX prenyl protease 2/Lysostaphin resistance protein A-like" evidence="2">
    <location>
        <begin position="24"/>
        <end position="108"/>
    </location>
</feature>
<evidence type="ECO:0000313" key="4">
    <source>
        <dbReference type="Proteomes" id="UP000033434"/>
    </source>
</evidence>
<dbReference type="Proteomes" id="UP000033434">
    <property type="component" value="Unassembled WGS sequence"/>
</dbReference>
<evidence type="ECO:0000256" key="1">
    <source>
        <dbReference type="SAM" id="Phobius"/>
    </source>
</evidence>
<dbReference type="Pfam" id="PF02517">
    <property type="entry name" value="Rce1-like"/>
    <property type="match status" value="1"/>
</dbReference>
<dbReference type="GO" id="GO:0080120">
    <property type="term" value="P:CAAX-box protein maturation"/>
    <property type="evidence" value="ECO:0007669"/>
    <property type="project" value="UniProtKB-ARBA"/>
</dbReference>
<dbReference type="InterPro" id="IPR003675">
    <property type="entry name" value="Rce1/LyrA-like_dom"/>
</dbReference>
<evidence type="ECO:0000259" key="2">
    <source>
        <dbReference type="Pfam" id="PF02517"/>
    </source>
</evidence>